<dbReference type="Gene3D" id="3.30.70.20">
    <property type="match status" value="1"/>
</dbReference>
<dbReference type="SUPFAM" id="SSF46548">
    <property type="entry name" value="alpha-helical ferredoxin"/>
    <property type="match status" value="1"/>
</dbReference>
<dbReference type="PROSITE" id="PS51379">
    <property type="entry name" value="4FE4S_FER_2"/>
    <property type="match status" value="1"/>
</dbReference>
<name>A0ABS7TIF3_9BACT</name>
<comment type="caution">
    <text evidence="8">The sequence shown here is derived from an EMBL/GenBank/DDBJ whole genome shotgun (WGS) entry which is preliminary data.</text>
</comment>
<keyword evidence="5 8" id="KW-0560">Oxidoreductase</keyword>
<dbReference type="PANTHER" id="PTHR30002:SF4">
    <property type="entry name" value="EPOXYQUEUOSINE REDUCTASE"/>
    <property type="match status" value="1"/>
</dbReference>
<dbReference type="EC" id="1.17.99.6" evidence="8"/>
<keyword evidence="1" id="KW-0408">Iron</keyword>
<keyword evidence="9" id="KW-1185">Reference proteome</keyword>
<dbReference type="Proteomes" id="UP001139031">
    <property type="component" value="Unassembled WGS sequence"/>
</dbReference>
<protein>
    <submittedName>
        <fullName evidence="8">tRNA epoxyqueuosine(34) reductase QueG</fullName>
        <ecNumber evidence="8">1.17.99.6</ecNumber>
    </submittedName>
</protein>
<accession>A0ABS7TIF3</accession>
<feature type="domain" description="4Fe-4S ferredoxin-type" evidence="7">
    <location>
        <begin position="303"/>
        <end position="334"/>
    </location>
</feature>
<evidence type="ECO:0000313" key="9">
    <source>
        <dbReference type="Proteomes" id="UP001139031"/>
    </source>
</evidence>
<reference evidence="8" key="1">
    <citation type="submission" date="2021-08" db="EMBL/GenBank/DDBJ databases">
        <authorList>
            <person name="Stevens D.C."/>
        </authorList>
    </citation>
    <scope>NUCLEOTIDE SEQUENCE</scope>
    <source>
        <strain evidence="8">DSM 53165</strain>
    </source>
</reference>
<feature type="compositionally biased region" description="Pro residues" evidence="6">
    <location>
        <begin position="72"/>
        <end position="82"/>
    </location>
</feature>
<keyword evidence="1" id="KW-0479">Metal-binding</keyword>
<feature type="compositionally biased region" description="Basic and acidic residues" evidence="6">
    <location>
        <begin position="1"/>
        <end position="15"/>
    </location>
</feature>
<keyword evidence="1" id="KW-0411">Iron-sulfur</keyword>
<keyword evidence="1" id="KW-0004">4Fe-4S</keyword>
<evidence type="ECO:0000256" key="5">
    <source>
        <dbReference type="ARBA" id="ARBA00023002"/>
    </source>
</evidence>
<feature type="region of interest" description="Disordered" evidence="6">
    <location>
        <begin position="1"/>
        <end position="125"/>
    </location>
</feature>
<keyword evidence="4" id="KW-0671">Queuosine biosynthesis</keyword>
<evidence type="ECO:0000259" key="7">
    <source>
        <dbReference type="PROSITE" id="PS51379"/>
    </source>
</evidence>
<organism evidence="8 9">
    <name type="scientific">Nannocystis pusilla</name>
    <dbReference type="NCBI Taxonomy" id="889268"/>
    <lineage>
        <taxon>Bacteria</taxon>
        <taxon>Pseudomonadati</taxon>
        <taxon>Myxococcota</taxon>
        <taxon>Polyangia</taxon>
        <taxon>Nannocystales</taxon>
        <taxon>Nannocystaceae</taxon>
        <taxon>Nannocystis</taxon>
    </lineage>
</organism>
<sequence length="515" mass="53715">MNPPVPKDRIFKSAPEDSPGERATPPVPEDISHVSAATSPEAGPRAEPPRSAPPAPVPADTSPEAAPAGPQASPPRPAPPEPVLAASSHVSADTSPEAAPAGPRASPPRSASPAPVLADTSHVSTDSPVLTPAILARLAAVAEANGLLRLGAVRLDDPGFAPARAALDAYVAAGKAGDMDFIPRTLELRKDPAGMLPGARTLLVAAVPYGGEPGPIARYARSRDYHTVVHQRLIALEAALHAELPGVRSLICVDTKPVLERSAAALAGLGFLGKHGCLIVPGLGSYVLLGELLCTATWSEDQPRPLAGAPWDACGACTRCLDACPTAAFDAPGDLDPRRCLSYLTIEHRGHVPEDMSEKFGERLAGCDVCQEVCPYNAGLGRVARIPAAAWLPPAPRPAPSVTAMAALGGAQYRGFVRHTALRRIPHRLMRRNALLALGNRSGPADRGERHAFAAGLLEPDPRVHDAARWAAGRRGLDESDLALELEEIRRQREAAAAAALAAAEAREADDDDDD</sequence>
<dbReference type="NCBIfam" id="TIGR00276">
    <property type="entry name" value="tRNA epoxyqueuosine(34) reductase QueG"/>
    <property type="match status" value="1"/>
</dbReference>
<feature type="compositionally biased region" description="Low complexity" evidence="6">
    <location>
        <begin position="95"/>
        <end position="115"/>
    </location>
</feature>
<dbReference type="Pfam" id="PF08331">
    <property type="entry name" value="QueG_DUF1730"/>
    <property type="match status" value="1"/>
</dbReference>
<keyword evidence="2" id="KW-0963">Cytoplasm</keyword>
<dbReference type="InterPro" id="IPR004453">
    <property type="entry name" value="QueG"/>
</dbReference>
<dbReference type="InterPro" id="IPR013542">
    <property type="entry name" value="QueG_DUF1730"/>
</dbReference>
<proteinExistence type="predicted"/>
<evidence type="ECO:0000256" key="1">
    <source>
        <dbReference type="ARBA" id="ARBA00022485"/>
    </source>
</evidence>
<dbReference type="Pfam" id="PF13484">
    <property type="entry name" value="Fer4_16"/>
    <property type="match status" value="1"/>
</dbReference>
<keyword evidence="3" id="KW-0819">tRNA processing</keyword>
<dbReference type="GO" id="GO:0052693">
    <property type="term" value="F:epoxyqueuosine reductase activity"/>
    <property type="evidence" value="ECO:0007669"/>
    <property type="project" value="UniProtKB-EC"/>
</dbReference>
<evidence type="ECO:0000256" key="2">
    <source>
        <dbReference type="ARBA" id="ARBA00022490"/>
    </source>
</evidence>
<evidence type="ECO:0000256" key="3">
    <source>
        <dbReference type="ARBA" id="ARBA00022694"/>
    </source>
</evidence>
<gene>
    <name evidence="8" type="primary">queG</name>
    <name evidence="8" type="ORF">K7C98_01975</name>
</gene>
<evidence type="ECO:0000256" key="4">
    <source>
        <dbReference type="ARBA" id="ARBA00022785"/>
    </source>
</evidence>
<dbReference type="PANTHER" id="PTHR30002">
    <property type="entry name" value="EPOXYQUEUOSINE REDUCTASE"/>
    <property type="match status" value="1"/>
</dbReference>
<evidence type="ECO:0000313" key="8">
    <source>
        <dbReference type="EMBL" id="MBZ5708006.1"/>
    </source>
</evidence>
<dbReference type="InterPro" id="IPR017896">
    <property type="entry name" value="4Fe4S_Fe-S-bd"/>
</dbReference>
<dbReference type="EMBL" id="JAIRAU010000001">
    <property type="protein sequence ID" value="MBZ5708006.1"/>
    <property type="molecule type" value="Genomic_DNA"/>
</dbReference>
<evidence type="ECO:0000256" key="6">
    <source>
        <dbReference type="SAM" id="MobiDB-lite"/>
    </source>
</evidence>